<evidence type="ECO:0000256" key="3">
    <source>
        <dbReference type="ARBA" id="ARBA00023138"/>
    </source>
</evidence>
<evidence type="ECO:0000313" key="5">
    <source>
        <dbReference type="Proteomes" id="UP000225358"/>
    </source>
</evidence>
<comment type="similarity">
    <text evidence="1">Belongs to the tfa family.</text>
</comment>
<protein>
    <submittedName>
        <fullName evidence="4">Tail fiber assembly protein</fullName>
    </submittedName>
</protein>
<sequence>MIFTNFKKYIPEDPELKELVEAENILFLRCDQGYDWYDLRSTEFNNDKMKVVFDDQNRIVFWNTDPTLLCPEDLSIAQVDFNIDTFEDIRNKVLDLETLTLKDKEYSREELMTQASAKIRSLQETAVALITPLQYAKDLEMATEDELAYLKNLQVYVVKLNRVPLQKDYPYAIDWPTLPTE</sequence>
<evidence type="ECO:0000256" key="1">
    <source>
        <dbReference type="ARBA" id="ARBA00008579"/>
    </source>
</evidence>
<keyword evidence="2" id="KW-1245">Viral tail assembly</keyword>
<dbReference type="InterPro" id="IPR003458">
    <property type="entry name" value="Phage_T4_Gp38_tail_assem"/>
</dbReference>
<keyword evidence="3" id="KW-1246">Viral tail fiber assembly</keyword>
<dbReference type="Proteomes" id="UP000225358">
    <property type="component" value="Segment"/>
</dbReference>
<organism evidence="4 5">
    <name type="scientific">Escherichia phage ESCO13</name>
    <dbReference type="NCBI Taxonomy" id="1881104"/>
    <lineage>
        <taxon>Viruses</taxon>
        <taxon>Duplodnaviria</taxon>
        <taxon>Heunggongvirae</taxon>
        <taxon>Uroviricota</taxon>
        <taxon>Caudoviricetes</taxon>
        <taxon>Stephanstirmvirinae</taxon>
        <taxon>Phapecoctavirus</taxon>
        <taxon>Phapecoctavirus ESCO13</taxon>
    </lineage>
</organism>
<gene>
    <name evidence="4" type="ORF">ESCO13_00185</name>
</gene>
<keyword evidence="2" id="KW-1188">Viral release from host cell</keyword>
<proteinExistence type="inferred from homology"/>
<dbReference type="EMBL" id="KX552041">
    <property type="protein sequence ID" value="AOQ27306.1"/>
    <property type="molecule type" value="Genomic_DNA"/>
</dbReference>
<evidence type="ECO:0000313" key="4">
    <source>
        <dbReference type="EMBL" id="AOQ27306.1"/>
    </source>
</evidence>
<reference evidence="4" key="1">
    <citation type="submission" date="2017-02" db="EMBL/GenBank/DDBJ databases">
        <title>Complete genome sequence of two Escherichia coli phages, vB_EcoM_ ESCO5 and vB_EcoM_ESCO13, which are related to phAPEC8.</title>
        <authorList>
            <person name="Trotereau A."/>
            <person name="Gonnet M."/>
            <person name="Viardot A."/>
            <person name="Lalmanach A.-C."/>
            <person name="Guabiraba R."/>
            <person name="Chanteloup N."/>
            <person name="Schouler C."/>
        </authorList>
    </citation>
    <scope>NUCLEOTIDE SEQUENCE [LARGE SCALE GENOMIC DNA]</scope>
</reference>
<evidence type="ECO:0000256" key="2">
    <source>
        <dbReference type="ARBA" id="ARBA00022465"/>
    </source>
</evidence>
<accession>A0A1D7XFI2</accession>
<keyword evidence="5" id="KW-1185">Reference proteome</keyword>
<dbReference type="Pfam" id="PF02413">
    <property type="entry name" value="Caudo_TAP"/>
    <property type="match status" value="1"/>
</dbReference>
<dbReference type="GO" id="GO:0098004">
    <property type="term" value="P:virus tail fiber assembly"/>
    <property type="evidence" value="ECO:0007669"/>
    <property type="project" value="UniProtKB-KW"/>
</dbReference>
<name>A0A1D7XFI2_9CAUD</name>